<protein>
    <recommendedName>
        <fullName evidence="8">Outer membrane efflux protein</fullName>
    </recommendedName>
</protein>
<keyword evidence="5" id="KW-0472">Membrane</keyword>
<accession>A0A0F8YXT2</accession>
<dbReference type="GO" id="GO:0009279">
    <property type="term" value="C:cell outer membrane"/>
    <property type="evidence" value="ECO:0007669"/>
    <property type="project" value="UniProtKB-SubCell"/>
</dbReference>
<dbReference type="AlphaFoldDB" id="A0A0F8YXT2"/>
<dbReference type="PANTHER" id="PTHR30026:SF20">
    <property type="entry name" value="OUTER MEMBRANE PROTEIN TOLC"/>
    <property type="match status" value="1"/>
</dbReference>
<keyword evidence="2" id="KW-0813">Transport</keyword>
<evidence type="ECO:0000256" key="3">
    <source>
        <dbReference type="ARBA" id="ARBA00022452"/>
    </source>
</evidence>
<dbReference type="PANTHER" id="PTHR30026">
    <property type="entry name" value="OUTER MEMBRANE PROTEIN TOLC"/>
    <property type="match status" value="1"/>
</dbReference>
<comment type="caution">
    <text evidence="7">The sequence shown here is derived from an EMBL/GenBank/DDBJ whole genome shotgun (WGS) entry which is preliminary data.</text>
</comment>
<name>A0A0F8YXT2_9ZZZZ</name>
<dbReference type="GO" id="GO:0015288">
    <property type="term" value="F:porin activity"/>
    <property type="evidence" value="ECO:0007669"/>
    <property type="project" value="TreeGrafter"/>
</dbReference>
<evidence type="ECO:0000256" key="5">
    <source>
        <dbReference type="ARBA" id="ARBA00023136"/>
    </source>
</evidence>
<gene>
    <name evidence="7" type="ORF">LCGC14_3101110</name>
</gene>
<evidence type="ECO:0000313" key="7">
    <source>
        <dbReference type="EMBL" id="KKK52816.1"/>
    </source>
</evidence>
<evidence type="ECO:0000256" key="4">
    <source>
        <dbReference type="ARBA" id="ARBA00022692"/>
    </source>
</evidence>
<sequence>MSPVDENLGSEQFIGSTDALSTYGNLRLSWDIYSGGTRRRAIEVEKINEEIANVEIEQMEHALMNELLNLYDFYSIRVALLDVANESIEAAELNMSIADEKFRSGAISSFEYRDIQLIYLTSALRRLEAIYNLIGSRTSLTRLTGGFLMENTSAESG</sequence>
<keyword evidence="6" id="KW-0998">Cell outer membrane</keyword>
<keyword evidence="4" id="KW-0812">Transmembrane</keyword>
<organism evidence="7">
    <name type="scientific">marine sediment metagenome</name>
    <dbReference type="NCBI Taxonomy" id="412755"/>
    <lineage>
        <taxon>unclassified sequences</taxon>
        <taxon>metagenomes</taxon>
        <taxon>ecological metagenomes</taxon>
    </lineage>
</organism>
<dbReference type="SUPFAM" id="SSF56954">
    <property type="entry name" value="Outer membrane efflux proteins (OEP)"/>
    <property type="match status" value="1"/>
</dbReference>
<dbReference type="Gene3D" id="1.20.1600.10">
    <property type="entry name" value="Outer membrane efflux proteins (OEP)"/>
    <property type="match status" value="1"/>
</dbReference>
<dbReference type="Pfam" id="PF02321">
    <property type="entry name" value="OEP"/>
    <property type="match status" value="1"/>
</dbReference>
<dbReference type="GO" id="GO:0015562">
    <property type="term" value="F:efflux transmembrane transporter activity"/>
    <property type="evidence" value="ECO:0007669"/>
    <property type="project" value="InterPro"/>
</dbReference>
<dbReference type="GO" id="GO:1990281">
    <property type="term" value="C:efflux pump complex"/>
    <property type="evidence" value="ECO:0007669"/>
    <property type="project" value="TreeGrafter"/>
</dbReference>
<evidence type="ECO:0008006" key="8">
    <source>
        <dbReference type="Google" id="ProtNLM"/>
    </source>
</evidence>
<comment type="subcellular location">
    <subcellularLocation>
        <location evidence="1">Cell outer membrane</location>
    </subcellularLocation>
</comment>
<evidence type="ECO:0000256" key="6">
    <source>
        <dbReference type="ARBA" id="ARBA00023237"/>
    </source>
</evidence>
<dbReference type="InterPro" id="IPR051906">
    <property type="entry name" value="TolC-like"/>
</dbReference>
<reference evidence="7" key="1">
    <citation type="journal article" date="2015" name="Nature">
        <title>Complex archaea that bridge the gap between prokaryotes and eukaryotes.</title>
        <authorList>
            <person name="Spang A."/>
            <person name="Saw J.H."/>
            <person name="Jorgensen S.L."/>
            <person name="Zaremba-Niedzwiedzka K."/>
            <person name="Martijn J."/>
            <person name="Lind A.E."/>
            <person name="van Eijk R."/>
            <person name="Schleper C."/>
            <person name="Guy L."/>
            <person name="Ettema T.J."/>
        </authorList>
    </citation>
    <scope>NUCLEOTIDE SEQUENCE</scope>
</reference>
<evidence type="ECO:0000256" key="2">
    <source>
        <dbReference type="ARBA" id="ARBA00022448"/>
    </source>
</evidence>
<keyword evidence="3" id="KW-1134">Transmembrane beta strand</keyword>
<dbReference type="EMBL" id="LAZR01066825">
    <property type="protein sequence ID" value="KKK52816.1"/>
    <property type="molecule type" value="Genomic_DNA"/>
</dbReference>
<dbReference type="InterPro" id="IPR003423">
    <property type="entry name" value="OMP_efflux"/>
</dbReference>
<evidence type="ECO:0000256" key="1">
    <source>
        <dbReference type="ARBA" id="ARBA00004442"/>
    </source>
</evidence>
<proteinExistence type="predicted"/>